<dbReference type="PIRSF" id="PIRSF016661">
    <property type="entry name" value="BioY"/>
    <property type="match status" value="1"/>
</dbReference>
<feature type="transmembrane region" description="Helical" evidence="3">
    <location>
        <begin position="65"/>
        <end position="87"/>
    </location>
</feature>
<feature type="transmembrane region" description="Helical" evidence="3">
    <location>
        <begin position="117"/>
        <end position="141"/>
    </location>
</feature>
<dbReference type="Proteomes" id="UP000238338">
    <property type="component" value="Unassembled WGS sequence"/>
</dbReference>
<sequence length="181" mass="18491">MDRNILLTRPARLPAKIALVLAGTALLALAAKVQVPFWPVPMTLQTLAVLMIGATFGARMAGATLLAYLAEGAVGLPVFASGAGLAYMAGPTGGYLLGFLLAATFVGLAADRGWLRGVVPVAAVMFAAMALIYLPGVAWLATLIGAEKAVAGGLIPFLPAEAFKLALAVLLARPLARRGRG</sequence>
<dbReference type="PANTHER" id="PTHR34295:SF1">
    <property type="entry name" value="BIOTIN TRANSPORTER BIOY"/>
    <property type="match status" value="1"/>
</dbReference>
<evidence type="ECO:0000256" key="3">
    <source>
        <dbReference type="SAM" id="Phobius"/>
    </source>
</evidence>
<accession>A0A2S8SDM2</accession>
<reference evidence="4 5" key="1">
    <citation type="submission" date="2018-02" db="EMBL/GenBank/DDBJ databases">
        <title>Genomic Encyclopedia of Archaeal and Bacterial Type Strains, Phase II (KMG-II): from individual species to whole genera.</title>
        <authorList>
            <person name="Goeker M."/>
        </authorList>
    </citation>
    <scope>NUCLEOTIDE SEQUENCE [LARGE SCALE GENOMIC DNA]</scope>
    <source>
        <strain evidence="4 5">DSM 18921</strain>
    </source>
</reference>
<feature type="transmembrane region" description="Helical" evidence="3">
    <location>
        <begin position="153"/>
        <end position="172"/>
    </location>
</feature>
<organism evidence="4 5">
    <name type="scientific">Albidovulum denitrificans</name>
    <dbReference type="NCBI Taxonomy" id="404881"/>
    <lineage>
        <taxon>Bacteria</taxon>
        <taxon>Pseudomonadati</taxon>
        <taxon>Pseudomonadota</taxon>
        <taxon>Alphaproteobacteria</taxon>
        <taxon>Rhodobacterales</taxon>
        <taxon>Paracoccaceae</taxon>
        <taxon>Albidovulum</taxon>
    </lineage>
</organism>
<feature type="transmembrane region" description="Helical" evidence="3">
    <location>
        <begin position="40"/>
        <end position="58"/>
    </location>
</feature>
<keyword evidence="5" id="KW-1185">Reference proteome</keyword>
<comment type="subcellular location">
    <subcellularLocation>
        <location evidence="2">Cell membrane</location>
        <topology evidence="2">Multi-pass membrane protein</topology>
    </subcellularLocation>
</comment>
<evidence type="ECO:0000256" key="1">
    <source>
        <dbReference type="ARBA" id="ARBA00010692"/>
    </source>
</evidence>
<dbReference type="Pfam" id="PF02632">
    <property type="entry name" value="BioY"/>
    <property type="match status" value="1"/>
</dbReference>
<dbReference type="GO" id="GO:0005886">
    <property type="term" value="C:plasma membrane"/>
    <property type="evidence" value="ECO:0007669"/>
    <property type="project" value="UniProtKB-SubCell"/>
</dbReference>
<keyword evidence="3" id="KW-1133">Transmembrane helix</keyword>
<dbReference type="Gene3D" id="1.10.1760.20">
    <property type="match status" value="1"/>
</dbReference>
<dbReference type="GO" id="GO:0015225">
    <property type="term" value="F:biotin transmembrane transporter activity"/>
    <property type="evidence" value="ECO:0007669"/>
    <property type="project" value="UniProtKB-UniRule"/>
</dbReference>
<feature type="transmembrane region" description="Helical" evidence="3">
    <location>
        <begin position="93"/>
        <end position="110"/>
    </location>
</feature>
<evidence type="ECO:0000313" key="4">
    <source>
        <dbReference type="EMBL" id="PQV58832.1"/>
    </source>
</evidence>
<comment type="similarity">
    <text evidence="1 2">Belongs to the BioY family.</text>
</comment>
<keyword evidence="3" id="KW-0812">Transmembrane</keyword>
<protein>
    <recommendedName>
        <fullName evidence="2">Biotin transporter</fullName>
    </recommendedName>
</protein>
<keyword evidence="2 3" id="KW-0472">Membrane</keyword>
<comment type="caution">
    <text evidence="4">The sequence shown here is derived from an EMBL/GenBank/DDBJ whole genome shotgun (WGS) entry which is preliminary data.</text>
</comment>
<proteinExistence type="inferred from homology"/>
<keyword evidence="2" id="KW-1003">Cell membrane</keyword>
<dbReference type="EMBL" id="PVEP01000001">
    <property type="protein sequence ID" value="PQV58832.1"/>
    <property type="molecule type" value="Genomic_DNA"/>
</dbReference>
<dbReference type="AlphaFoldDB" id="A0A2S8SDM2"/>
<evidence type="ECO:0000256" key="2">
    <source>
        <dbReference type="PIRNR" id="PIRNR016661"/>
    </source>
</evidence>
<dbReference type="RefSeq" id="WP_105513070.1">
    <property type="nucleotide sequence ID" value="NZ_PVEP01000001.1"/>
</dbReference>
<keyword evidence="2" id="KW-0813">Transport</keyword>
<name>A0A2S8SDM2_9RHOB</name>
<gene>
    <name evidence="4" type="ORF">LX70_00648</name>
</gene>
<dbReference type="PANTHER" id="PTHR34295">
    <property type="entry name" value="BIOTIN TRANSPORTER BIOY"/>
    <property type="match status" value="1"/>
</dbReference>
<evidence type="ECO:0000313" key="5">
    <source>
        <dbReference type="Proteomes" id="UP000238338"/>
    </source>
</evidence>
<dbReference type="OrthoDB" id="9803495at2"/>
<dbReference type="InterPro" id="IPR003784">
    <property type="entry name" value="BioY"/>
</dbReference>